<comment type="caution">
    <text evidence="2">The sequence shown here is derived from an EMBL/GenBank/DDBJ whole genome shotgun (WGS) entry which is preliminary data.</text>
</comment>
<dbReference type="RefSeq" id="WP_088001935.1">
    <property type="nucleotide sequence ID" value="NZ_BMHB01000003.1"/>
</dbReference>
<keyword evidence="3" id="KW-1185">Reference proteome</keyword>
<evidence type="ECO:0000256" key="1">
    <source>
        <dbReference type="SAM" id="SignalP"/>
    </source>
</evidence>
<proteinExistence type="predicted"/>
<dbReference type="EMBL" id="BMHB01000003">
    <property type="protein sequence ID" value="GGI17577.1"/>
    <property type="molecule type" value="Genomic_DNA"/>
</dbReference>
<evidence type="ECO:0000313" key="3">
    <source>
        <dbReference type="Proteomes" id="UP000626244"/>
    </source>
</evidence>
<accession>A0A8J3AMR8</accession>
<feature type="signal peptide" evidence="1">
    <location>
        <begin position="1"/>
        <end position="25"/>
    </location>
</feature>
<sequence length="385" mass="44311">MFKKVTALLVTLCLCFSMNVGFTSAETISSEVFKDATALNFDSLEEMSESATMGVLKNQEEVKYYSIEMKRNGELYFTVQQNPNVEIGVTLYDANGEEYETYYADQGNEEEDIFGQGVAKGTYYVKVFVYHGTGETLPYKLDVLRMYYDQIEIERNNTLQTATPIKVGKDYLGYTDQKDTDDLYRFTTTKDGYLNLKGTFGNDSELNYRLLNAKGEVLEDWVLEEYDYYEMTSIFTKFLKSGTYYISVMQENGKYSNEQYIFETLFIDNKQFEKEANNSIKQANVISANSVYHGLLNQKTDKDFYKFNVAKNKTVAFNFKRLEDTAFKVKVLNSKGKVVKTFTTKVGDEAFVKIGSLNLAKGTYYLDVEYLQGYSEKVLYNFSLK</sequence>
<dbReference type="OrthoDB" id="2838029at2"/>
<keyword evidence="1" id="KW-0732">Signal</keyword>
<feature type="chain" id="PRO_5035329139" evidence="1">
    <location>
        <begin position="26"/>
        <end position="385"/>
    </location>
</feature>
<dbReference type="Gene3D" id="2.60.120.380">
    <property type="match status" value="3"/>
</dbReference>
<dbReference type="Proteomes" id="UP000626244">
    <property type="component" value="Unassembled WGS sequence"/>
</dbReference>
<evidence type="ECO:0000313" key="2">
    <source>
        <dbReference type="EMBL" id="GGI17577.1"/>
    </source>
</evidence>
<name>A0A8J3AMR8_9BACI</name>
<reference evidence="3" key="1">
    <citation type="journal article" date="2019" name="Int. J. Syst. Evol. Microbiol.">
        <title>The Global Catalogue of Microorganisms (GCM) 10K type strain sequencing project: providing services to taxonomists for standard genome sequencing and annotation.</title>
        <authorList>
            <consortium name="The Broad Institute Genomics Platform"/>
            <consortium name="The Broad Institute Genome Sequencing Center for Infectious Disease"/>
            <person name="Wu L."/>
            <person name="Ma J."/>
        </authorList>
    </citation>
    <scope>NUCLEOTIDE SEQUENCE [LARGE SCALE GENOMIC DNA]</scope>
    <source>
        <strain evidence="3">CGMCC 1.14993</strain>
    </source>
</reference>
<protein>
    <submittedName>
        <fullName evidence="2">Uncharacterized protein</fullName>
    </submittedName>
</protein>
<dbReference type="AlphaFoldDB" id="A0A8J3AMR8"/>
<organism evidence="2 3">
    <name type="scientific">Gottfriedia solisilvae</name>
    <dbReference type="NCBI Taxonomy" id="1516104"/>
    <lineage>
        <taxon>Bacteria</taxon>
        <taxon>Bacillati</taxon>
        <taxon>Bacillota</taxon>
        <taxon>Bacilli</taxon>
        <taxon>Bacillales</taxon>
        <taxon>Bacillaceae</taxon>
        <taxon>Gottfriedia</taxon>
    </lineage>
</organism>
<dbReference type="SUPFAM" id="SSF89260">
    <property type="entry name" value="Collagen-binding domain"/>
    <property type="match status" value="3"/>
</dbReference>
<gene>
    <name evidence="2" type="ORF">GCM10007380_38640</name>
</gene>